<dbReference type="InterPro" id="IPR035906">
    <property type="entry name" value="MetI-like_sf"/>
</dbReference>
<evidence type="ECO:0000256" key="2">
    <source>
        <dbReference type="ARBA" id="ARBA00022448"/>
    </source>
</evidence>
<dbReference type="HOGENOM" id="CLU_036879_0_0_5"/>
<feature type="transmembrane region" description="Helical" evidence="7">
    <location>
        <begin position="142"/>
        <end position="164"/>
    </location>
</feature>
<evidence type="ECO:0000259" key="8">
    <source>
        <dbReference type="PROSITE" id="PS50928"/>
    </source>
</evidence>
<evidence type="ECO:0000256" key="1">
    <source>
        <dbReference type="ARBA" id="ARBA00004651"/>
    </source>
</evidence>
<dbReference type="PANTHER" id="PTHR43163">
    <property type="entry name" value="DIPEPTIDE TRANSPORT SYSTEM PERMEASE PROTEIN DPPB-RELATED"/>
    <property type="match status" value="1"/>
</dbReference>
<keyword evidence="5 7" id="KW-1133">Transmembrane helix</keyword>
<dbReference type="SUPFAM" id="SSF161098">
    <property type="entry name" value="MetI-like"/>
    <property type="match status" value="2"/>
</dbReference>
<dbReference type="GO" id="GO:0055085">
    <property type="term" value="P:transmembrane transport"/>
    <property type="evidence" value="ECO:0007669"/>
    <property type="project" value="InterPro"/>
</dbReference>
<name>S3H5N2_9HYPH</name>
<reference evidence="9 10" key="1">
    <citation type="journal article" date="2012" name="J. Bacteriol.">
        <title>Genome sequence of Rhizobium grahamii CCGE502, a broad-host-range symbiont with low nodulation competitiveness in Phaseolus vulgaris.</title>
        <authorList>
            <person name="Althabegoiti M.J."/>
            <person name="Lozano L."/>
            <person name="Torres-Tejerizo G."/>
            <person name="Ormeno-Orrillo E."/>
            <person name="Rogel M.A."/>
            <person name="Gonzalez V."/>
            <person name="Martinez-Romero E."/>
        </authorList>
    </citation>
    <scope>NUCLEOTIDE SEQUENCE [LARGE SCALE GENOMIC DNA]</scope>
    <source>
        <strain evidence="9 10">CCGE 502</strain>
        <plasmid evidence="9">pRg502b</plasmid>
    </source>
</reference>
<feature type="domain" description="ABC transmembrane type-1" evidence="8">
    <location>
        <begin position="136"/>
        <end position="365"/>
    </location>
</feature>
<evidence type="ECO:0000256" key="4">
    <source>
        <dbReference type="ARBA" id="ARBA00022692"/>
    </source>
</evidence>
<evidence type="ECO:0000256" key="5">
    <source>
        <dbReference type="ARBA" id="ARBA00022989"/>
    </source>
</evidence>
<keyword evidence="2 7" id="KW-0813">Transport</keyword>
<evidence type="ECO:0000256" key="3">
    <source>
        <dbReference type="ARBA" id="ARBA00022475"/>
    </source>
</evidence>
<dbReference type="InterPro" id="IPR045621">
    <property type="entry name" value="BPD_transp_1_N"/>
</dbReference>
<comment type="similarity">
    <text evidence="7">Belongs to the binding-protein-dependent transport system permease family.</text>
</comment>
<feature type="transmembrane region" description="Helical" evidence="7">
    <location>
        <begin position="342"/>
        <end position="368"/>
    </location>
</feature>
<geneLocation type="plasmid" evidence="9">
    <name>pRg502b</name>
</geneLocation>
<dbReference type="eggNOG" id="COG0601">
    <property type="taxonomic scope" value="Bacteria"/>
</dbReference>
<dbReference type="EMBL" id="AEYE02000037">
    <property type="protein sequence ID" value="EPE94049.1"/>
    <property type="molecule type" value="Genomic_DNA"/>
</dbReference>
<dbReference type="Gene3D" id="1.10.3720.10">
    <property type="entry name" value="MetI-like"/>
    <property type="match status" value="1"/>
</dbReference>
<dbReference type="Pfam" id="PF19300">
    <property type="entry name" value="BPD_transp_1_N"/>
    <property type="match status" value="1"/>
</dbReference>
<evidence type="ECO:0000313" key="10">
    <source>
        <dbReference type="Proteomes" id="UP000014411"/>
    </source>
</evidence>
<dbReference type="InterPro" id="IPR000515">
    <property type="entry name" value="MetI-like"/>
</dbReference>
<comment type="caution">
    <text evidence="9">The sequence shown here is derived from an EMBL/GenBank/DDBJ whole genome shotgun (WGS) entry which is preliminary data.</text>
</comment>
<dbReference type="GO" id="GO:0005886">
    <property type="term" value="C:plasma membrane"/>
    <property type="evidence" value="ECO:0007669"/>
    <property type="project" value="UniProtKB-SubCell"/>
</dbReference>
<keyword evidence="9" id="KW-0614">Plasmid</keyword>
<keyword evidence="4 7" id="KW-0812">Transmembrane</keyword>
<keyword evidence="3" id="KW-1003">Cell membrane</keyword>
<dbReference type="PANTHER" id="PTHR43163:SF6">
    <property type="entry name" value="DIPEPTIDE TRANSPORT SYSTEM PERMEASE PROTEIN DPPB-RELATED"/>
    <property type="match status" value="1"/>
</dbReference>
<dbReference type="Proteomes" id="UP000014411">
    <property type="component" value="Unassembled WGS sequence"/>
</dbReference>
<feature type="transmembrane region" description="Helical" evidence="7">
    <location>
        <begin position="176"/>
        <end position="203"/>
    </location>
</feature>
<gene>
    <name evidence="9" type="ORF">RGCCGE502_32077</name>
</gene>
<proteinExistence type="inferred from homology"/>
<keyword evidence="10" id="KW-1185">Reference proteome</keyword>
<dbReference type="Pfam" id="PF00528">
    <property type="entry name" value="BPD_transp_1"/>
    <property type="match status" value="1"/>
</dbReference>
<protein>
    <submittedName>
        <fullName evidence="9">Binding-protein-dependent transport systems inner membrane component</fullName>
    </submittedName>
</protein>
<feature type="transmembrane region" description="Helical" evidence="7">
    <location>
        <begin position="296"/>
        <end position="322"/>
    </location>
</feature>
<feature type="transmembrane region" description="Helical" evidence="7">
    <location>
        <begin position="238"/>
        <end position="261"/>
    </location>
</feature>
<organism evidence="9 10">
    <name type="scientific">Rhizobium grahamii CCGE 502</name>
    <dbReference type="NCBI Taxonomy" id="990285"/>
    <lineage>
        <taxon>Bacteria</taxon>
        <taxon>Pseudomonadati</taxon>
        <taxon>Pseudomonadota</taxon>
        <taxon>Alphaproteobacteria</taxon>
        <taxon>Hyphomicrobiales</taxon>
        <taxon>Rhizobiaceae</taxon>
        <taxon>Rhizobium/Agrobacterium group</taxon>
        <taxon>Rhizobium</taxon>
    </lineage>
</organism>
<dbReference type="CDD" id="cd06261">
    <property type="entry name" value="TM_PBP2"/>
    <property type="match status" value="1"/>
</dbReference>
<dbReference type="AlphaFoldDB" id="S3H5N2"/>
<evidence type="ECO:0000256" key="6">
    <source>
        <dbReference type="ARBA" id="ARBA00023136"/>
    </source>
</evidence>
<comment type="subcellular location">
    <subcellularLocation>
        <location evidence="1 7">Cell membrane</location>
        <topology evidence="1 7">Multi-pass membrane protein</topology>
    </subcellularLocation>
</comment>
<sequence length="375" mass="39982">MSGFGRVSWPVRIPKMASFAAAAARLNHGFNQASCEKNELMIALSIFNRVVMAAVTLFGVALIVFVLLRVVPGDPIAMMISPGASAADIAALRAHYGLDASLPVQFGLWLKAMLGGDFGTSISLKRSVLDLLGERLPATLELAVAALVVAVASGMAIAVAGTLLRRGPLEPVIDALNGLFLAVPDFVWALALVLILGVFYPIFPLSGRIDPTINMPFATPFYLIESLLRLRFAVFGDVVAHMVMPVLALGLPLAAIIARVLKAALSEAMVQDYVLLARLKGMSELRLVLQEALRNAIGPTIALTGVQFTFLIGGTVIVERIFSYPGIGNMAIDAVINRDLPLIQGLVLVFGVLFILVNLLVDLLVAAFNPRLRHG</sequence>
<dbReference type="PROSITE" id="PS50928">
    <property type="entry name" value="ABC_TM1"/>
    <property type="match status" value="1"/>
</dbReference>
<feature type="transmembrane region" description="Helical" evidence="7">
    <location>
        <begin position="50"/>
        <end position="71"/>
    </location>
</feature>
<accession>S3H5N2</accession>
<evidence type="ECO:0000256" key="7">
    <source>
        <dbReference type="RuleBase" id="RU363032"/>
    </source>
</evidence>
<keyword evidence="6 7" id="KW-0472">Membrane</keyword>
<evidence type="ECO:0000313" key="9">
    <source>
        <dbReference type="EMBL" id="EPE94049.1"/>
    </source>
</evidence>